<name>A0A1G5J1G9_9BACT</name>
<evidence type="ECO:0000256" key="2">
    <source>
        <dbReference type="ARBA" id="ARBA00023136"/>
    </source>
</evidence>
<protein>
    <submittedName>
        <fullName evidence="4">Surface antigen</fullName>
    </submittedName>
</protein>
<dbReference type="InterPro" id="IPR000184">
    <property type="entry name" value="Bac_surfAg_D15"/>
</dbReference>
<dbReference type="Proteomes" id="UP000198870">
    <property type="component" value="Unassembled WGS sequence"/>
</dbReference>
<sequence>MRRSPSLMRFIFGLVIIIVAPADLRGEEPVGTYNFEFVAAPMVVSNPNFGNGGGATLMGLFDLAPKDENVQSSSLGLTGLYTDRGSHLLALGGNLLPNDRWRIKTAVADIGVKSELNVDELPERADFTTTVRAFHLNVLHRFGEHFFVGMRGVVKDIGYSPDNESGNQYLEAVNATDNLSASLGPVFSYDTRDNRFFPYEGVYAEAALMTNPTQLGNDESYGVLDGFINGYNQYRPGHVIAWRAYGRFTPSDTPYSDLSTLGRKADLRGYIAGENIAQHLISTQVEYRWQWRPKWAVVGFVGEAVLFDPGDLSRDSFYSSAGTGLRYLLSEERRLNFRVDYAVGEDYSDGLYVGISEAF</sequence>
<proteinExistence type="predicted"/>
<gene>
    <name evidence="4" type="ORF">SAMN05216233_12371</name>
</gene>
<dbReference type="STRING" id="419481.SAMN05216233_12371"/>
<accession>A0A1G5J1G9</accession>
<dbReference type="EMBL" id="FMUX01000023">
    <property type="protein sequence ID" value="SCY81810.1"/>
    <property type="molecule type" value="Genomic_DNA"/>
</dbReference>
<dbReference type="Gene3D" id="2.40.160.50">
    <property type="entry name" value="membrane protein fhac: a member of the omp85/tpsb transporter family"/>
    <property type="match status" value="1"/>
</dbReference>
<comment type="subcellular location">
    <subcellularLocation>
        <location evidence="1">Membrane</location>
    </subcellularLocation>
</comment>
<evidence type="ECO:0000259" key="3">
    <source>
        <dbReference type="Pfam" id="PF01103"/>
    </source>
</evidence>
<feature type="domain" description="Bacterial surface antigen (D15)" evidence="3">
    <location>
        <begin position="121"/>
        <end position="359"/>
    </location>
</feature>
<organism evidence="4 5">
    <name type="scientific">Desulfoluna spongiiphila</name>
    <dbReference type="NCBI Taxonomy" id="419481"/>
    <lineage>
        <taxon>Bacteria</taxon>
        <taxon>Pseudomonadati</taxon>
        <taxon>Thermodesulfobacteriota</taxon>
        <taxon>Desulfobacteria</taxon>
        <taxon>Desulfobacterales</taxon>
        <taxon>Desulfolunaceae</taxon>
        <taxon>Desulfoluna</taxon>
    </lineage>
</organism>
<keyword evidence="5" id="KW-1185">Reference proteome</keyword>
<dbReference type="GO" id="GO:0019867">
    <property type="term" value="C:outer membrane"/>
    <property type="evidence" value="ECO:0007669"/>
    <property type="project" value="InterPro"/>
</dbReference>
<keyword evidence="2" id="KW-0472">Membrane</keyword>
<reference evidence="4 5" key="1">
    <citation type="submission" date="2016-10" db="EMBL/GenBank/DDBJ databases">
        <authorList>
            <person name="de Groot N.N."/>
        </authorList>
    </citation>
    <scope>NUCLEOTIDE SEQUENCE [LARGE SCALE GENOMIC DNA]</scope>
    <source>
        <strain evidence="4 5">AA1</strain>
    </source>
</reference>
<evidence type="ECO:0000313" key="5">
    <source>
        <dbReference type="Proteomes" id="UP000198870"/>
    </source>
</evidence>
<dbReference type="AlphaFoldDB" id="A0A1G5J1G9"/>
<evidence type="ECO:0000256" key="1">
    <source>
        <dbReference type="ARBA" id="ARBA00004370"/>
    </source>
</evidence>
<dbReference type="Pfam" id="PF01103">
    <property type="entry name" value="Omp85"/>
    <property type="match status" value="1"/>
</dbReference>
<evidence type="ECO:0000313" key="4">
    <source>
        <dbReference type="EMBL" id="SCY81810.1"/>
    </source>
</evidence>